<protein>
    <submittedName>
        <fullName evidence="1">Uncharacterized protein</fullName>
    </submittedName>
</protein>
<gene>
    <name evidence="1" type="ORF">SAMN05444267_1008115</name>
</gene>
<proteinExistence type="predicted"/>
<reference evidence="2" key="1">
    <citation type="submission" date="2016-11" db="EMBL/GenBank/DDBJ databases">
        <authorList>
            <person name="Varghese N."/>
            <person name="Submissions S."/>
        </authorList>
    </citation>
    <scope>NUCLEOTIDE SEQUENCE [LARGE SCALE GENOMIC DNA]</scope>
    <source>
        <strain evidence="2">DSM 26899</strain>
    </source>
</reference>
<evidence type="ECO:0000313" key="1">
    <source>
        <dbReference type="EMBL" id="SHK83902.1"/>
    </source>
</evidence>
<sequence>MQTAYLYSFKDLAKRFVASLKRLDDLRLTKMLESINLNPNYITEAYDLKAEIQSVTD</sequence>
<dbReference type="Proteomes" id="UP000184364">
    <property type="component" value="Unassembled WGS sequence"/>
</dbReference>
<name>A0A1M6VQU1_9FLAO</name>
<evidence type="ECO:0000313" key="2">
    <source>
        <dbReference type="Proteomes" id="UP000184364"/>
    </source>
</evidence>
<dbReference type="STRING" id="1302687.SAMN05444267_1008115"/>
<keyword evidence="2" id="KW-1185">Reference proteome</keyword>
<organism evidence="1 2">
    <name type="scientific">Chryseobacterium polytrichastri</name>
    <dbReference type="NCBI Taxonomy" id="1302687"/>
    <lineage>
        <taxon>Bacteria</taxon>
        <taxon>Pseudomonadati</taxon>
        <taxon>Bacteroidota</taxon>
        <taxon>Flavobacteriia</taxon>
        <taxon>Flavobacteriales</taxon>
        <taxon>Weeksellaceae</taxon>
        <taxon>Chryseobacterium group</taxon>
        <taxon>Chryseobacterium</taxon>
    </lineage>
</organism>
<accession>A0A1M6VQU1</accession>
<dbReference type="AlphaFoldDB" id="A0A1M6VQU1"/>
<dbReference type="EMBL" id="FRAV01000008">
    <property type="protein sequence ID" value="SHK83902.1"/>
    <property type="molecule type" value="Genomic_DNA"/>
</dbReference>